<accession>A0A445BFD9</accession>
<dbReference type="InterPro" id="IPR002867">
    <property type="entry name" value="IBR_dom"/>
</dbReference>
<evidence type="ECO:0000256" key="11">
    <source>
        <dbReference type="SAM" id="MobiDB-lite"/>
    </source>
</evidence>
<evidence type="ECO:0000259" key="12">
    <source>
        <dbReference type="PROSITE" id="PS51873"/>
    </source>
</evidence>
<dbReference type="PROSITE" id="PS51873">
    <property type="entry name" value="TRIAD"/>
    <property type="match status" value="1"/>
</dbReference>
<keyword evidence="9" id="KW-0833">Ubl conjugation pathway</keyword>
<keyword evidence="14" id="KW-1185">Reference proteome</keyword>
<dbReference type="GO" id="GO:0016567">
    <property type="term" value="P:protein ubiquitination"/>
    <property type="evidence" value="ECO:0007669"/>
    <property type="project" value="UniProtKB-UniPathway"/>
</dbReference>
<reference evidence="13 14" key="1">
    <citation type="submission" date="2019-01" db="EMBL/GenBank/DDBJ databases">
        <title>Sequencing of cultivated peanut Arachis hypogaea provides insights into genome evolution and oil improvement.</title>
        <authorList>
            <person name="Chen X."/>
        </authorList>
    </citation>
    <scope>NUCLEOTIDE SEQUENCE [LARGE SCALE GENOMIC DNA]</scope>
    <source>
        <strain evidence="14">cv. Fuhuasheng</strain>
        <tissue evidence="13">Leaves</tissue>
    </source>
</reference>
<dbReference type="STRING" id="3818.A0A445BFD9"/>
<proteinExistence type="predicted"/>
<keyword evidence="10" id="KW-0862">Zinc</keyword>
<evidence type="ECO:0000313" key="13">
    <source>
        <dbReference type="EMBL" id="RYR37398.1"/>
    </source>
</evidence>
<dbReference type="PANTHER" id="PTHR11685">
    <property type="entry name" value="RBR FAMILY RING FINGER AND IBR DOMAIN-CONTAINING"/>
    <property type="match status" value="1"/>
</dbReference>
<dbReference type="UniPathway" id="UPA00143"/>
<evidence type="ECO:0000256" key="4">
    <source>
        <dbReference type="ARBA" id="ARBA00012251"/>
    </source>
</evidence>
<dbReference type="Pfam" id="PF01485">
    <property type="entry name" value="IBR"/>
    <property type="match status" value="1"/>
</dbReference>
<evidence type="ECO:0000256" key="10">
    <source>
        <dbReference type="ARBA" id="ARBA00022833"/>
    </source>
</evidence>
<gene>
    <name evidence="13" type="ORF">Ahy_A09g042290</name>
</gene>
<evidence type="ECO:0000256" key="1">
    <source>
        <dbReference type="ARBA" id="ARBA00001798"/>
    </source>
</evidence>
<protein>
    <recommendedName>
        <fullName evidence="4">RBR-type E3 ubiquitin transferase</fullName>
        <ecNumber evidence="4">2.3.2.31</ecNumber>
    </recommendedName>
</protein>
<comment type="cofactor">
    <cofactor evidence="2">
        <name>Zn(2+)</name>
        <dbReference type="ChEBI" id="CHEBI:29105"/>
    </cofactor>
</comment>
<evidence type="ECO:0000256" key="5">
    <source>
        <dbReference type="ARBA" id="ARBA00022679"/>
    </source>
</evidence>
<evidence type="ECO:0000256" key="8">
    <source>
        <dbReference type="ARBA" id="ARBA00022771"/>
    </source>
</evidence>
<evidence type="ECO:0000256" key="7">
    <source>
        <dbReference type="ARBA" id="ARBA00022737"/>
    </source>
</evidence>
<keyword evidence="8" id="KW-0863">Zinc-finger</keyword>
<name>A0A445BFD9_ARAHY</name>
<dbReference type="InterPro" id="IPR031127">
    <property type="entry name" value="E3_UB_ligase_RBR"/>
</dbReference>
<feature type="domain" description="RING-type" evidence="12">
    <location>
        <begin position="1"/>
        <end position="138"/>
    </location>
</feature>
<dbReference type="CDD" id="cd22584">
    <property type="entry name" value="Rcat_RBR_unk"/>
    <property type="match status" value="1"/>
</dbReference>
<evidence type="ECO:0000256" key="9">
    <source>
        <dbReference type="ARBA" id="ARBA00022786"/>
    </source>
</evidence>
<organism evidence="13 14">
    <name type="scientific">Arachis hypogaea</name>
    <name type="common">Peanut</name>
    <dbReference type="NCBI Taxonomy" id="3818"/>
    <lineage>
        <taxon>Eukaryota</taxon>
        <taxon>Viridiplantae</taxon>
        <taxon>Streptophyta</taxon>
        <taxon>Embryophyta</taxon>
        <taxon>Tracheophyta</taxon>
        <taxon>Spermatophyta</taxon>
        <taxon>Magnoliopsida</taxon>
        <taxon>eudicotyledons</taxon>
        <taxon>Gunneridae</taxon>
        <taxon>Pentapetalae</taxon>
        <taxon>rosids</taxon>
        <taxon>fabids</taxon>
        <taxon>Fabales</taxon>
        <taxon>Fabaceae</taxon>
        <taxon>Papilionoideae</taxon>
        <taxon>50 kb inversion clade</taxon>
        <taxon>dalbergioids sensu lato</taxon>
        <taxon>Dalbergieae</taxon>
        <taxon>Pterocarpus clade</taxon>
        <taxon>Arachis</taxon>
    </lineage>
</organism>
<feature type="compositionally biased region" description="Polar residues" evidence="11">
    <location>
        <begin position="1"/>
        <end position="12"/>
    </location>
</feature>
<feature type="region of interest" description="Disordered" evidence="11">
    <location>
        <begin position="1"/>
        <end position="30"/>
    </location>
</feature>
<dbReference type="SUPFAM" id="SSF57850">
    <property type="entry name" value="RING/U-box"/>
    <property type="match status" value="1"/>
</dbReference>
<dbReference type="Proteomes" id="UP000289738">
    <property type="component" value="Chromosome A09"/>
</dbReference>
<comment type="caution">
    <text evidence="13">The sequence shown here is derived from an EMBL/GenBank/DDBJ whole genome shotgun (WGS) entry which is preliminary data.</text>
</comment>
<dbReference type="EC" id="2.3.2.31" evidence="4"/>
<dbReference type="InterPro" id="IPR044066">
    <property type="entry name" value="TRIAD_supradom"/>
</dbReference>
<feature type="compositionally biased region" description="Low complexity" evidence="11">
    <location>
        <begin position="13"/>
        <end position="22"/>
    </location>
</feature>
<keyword evidence="5" id="KW-0808">Transferase</keyword>
<evidence type="ECO:0000256" key="3">
    <source>
        <dbReference type="ARBA" id="ARBA00004906"/>
    </source>
</evidence>
<evidence type="ECO:0000313" key="14">
    <source>
        <dbReference type="Proteomes" id="UP000289738"/>
    </source>
</evidence>
<keyword evidence="6" id="KW-0479">Metal-binding</keyword>
<dbReference type="AlphaFoldDB" id="A0A445BFD9"/>
<dbReference type="GO" id="GO:0008270">
    <property type="term" value="F:zinc ion binding"/>
    <property type="evidence" value="ECO:0007669"/>
    <property type="project" value="UniProtKB-KW"/>
</dbReference>
<comment type="catalytic activity">
    <reaction evidence="1">
        <text>[E2 ubiquitin-conjugating enzyme]-S-ubiquitinyl-L-cysteine + [acceptor protein]-L-lysine = [E2 ubiquitin-conjugating enzyme]-L-cysteine + [acceptor protein]-N(6)-ubiquitinyl-L-lysine.</text>
        <dbReference type="EC" id="2.3.2.31"/>
    </reaction>
</comment>
<keyword evidence="7" id="KW-0677">Repeat</keyword>
<dbReference type="GO" id="GO:0061630">
    <property type="term" value="F:ubiquitin protein ligase activity"/>
    <property type="evidence" value="ECO:0007669"/>
    <property type="project" value="UniProtKB-EC"/>
</dbReference>
<sequence length="138" mass="15575">MPSSTSSFSVDLTTPTTPTTTARTEEEDNNDEDRVNCLILLVQGGGGDGGFFETWCGVPWHTDVACEELQSLNEDERGRDDLLLRDLAGQKKWNRCPRYKLYVEKTEGSLHITCRCRFEFCYACGEPWTTTHGGCQRN</sequence>
<dbReference type="Gene3D" id="1.20.120.1750">
    <property type="match status" value="1"/>
</dbReference>
<comment type="pathway">
    <text evidence="3">Protein modification; protein ubiquitination.</text>
</comment>
<dbReference type="FunFam" id="1.20.120.1750:FF:000018">
    <property type="entry name" value="RBR-type E3 ubiquitin transferase"/>
    <property type="match status" value="1"/>
</dbReference>
<dbReference type="EMBL" id="SDMP01000009">
    <property type="protein sequence ID" value="RYR37398.1"/>
    <property type="molecule type" value="Genomic_DNA"/>
</dbReference>
<evidence type="ECO:0000256" key="6">
    <source>
        <dbReference type="ARBA" id="ARBA00022723"/>
    </source>
</evidence>
<evidence type="ECO:0000256" key="2">
    <source>
        <dbReference type="ARBA" id="ARBA00001947"/>
    </source>
</evidence>